<organism evidence="8 9">
    <name type="scientific">Lomentospora prolificans</name>
    <dbReference type="NCBI Taxonomy" id="41688"/>
    <lineage>
        <taxon>Eukaryota</taxon>
        <taxon>Fungi</taxon>
        <taxon>Dikarya</taxon>
        <taxon>Ascomycota</taxon>
        <taxon>Pezizomycotina</taxon>
        <taxon>Sordariomycetes</taxon>
        <taxon>Hypocreomycetidae</taxon>
        <taxon>Microascales</taxon>
        <taxon>Microascaceae</taxon>
        <taxon>Lomentospora</taxon>
    </lineage>
</organism>
<dbReference type="Proteomes" id="UP000233524">
    <property type="component" value="Unassembled WGS sequence"/>
</dbReference>
<dbReference type="GO" id="GO:0015174">
    <property type="term" value="F:basic amino acid transmembrane transporter activity"/>
    <property type="evidence" value="ECO:0007669"/>
    <property type="project" value="TreeGrafter"/>
</dbReference>
<dbReference type="InterPro" id="IPR005829">
    <property type="entry name" value="Sugar_transporter_CS"/>
</dbReference>
<dbReference type="STRING" id="41688.A0A2N3N7W8"/>
<protein>
    <recommendedName>
        <fullName evidence="7">Major facilitator superfamily (MFS) profile domain-containing protein</fullName>
    </recommendedName>
</protein>
<dbReference type="GO" id="GO:0000329">
    <property type="term" value="C:fungal-type vacuole membrane"/>
    <property type="evidence" value="ECO:0007669"/>
    <property type="project" value="TreeGrafter"/>
</dbReference>
<evidence type="ECO:0000259" key="7">
    <source>
        <dbReference type="PROSITE" id="PS50850"/>
    </source>
</evidence>
<feature type="transmembrane region" description="Helical" evidence="6">
    <location>
        <begin position="203"/>
        <end position="221"/>
    </location>
</feature>
<evidence type="ECO:0000256" key="1">
    <source>
        <dbReference type="ARBA" id="ARBA00004141"/>
    </source>
</evidence>
<dbReference type="AlphaFoldDB" id="A0A2N3N7W8"/>
<dbReference type="InterPro" id="IPR011701">
    <property type="entry name" value="MFS"/>
</dbReference>
<sequence length="224" mass="23709">MGERSRSSTGVRAEPMASSPGPHERTPLLPSFENRLWSFKSSSSSESSLTISSLDSSESSAFVPWWLAQSNDLEAPTPASDIPEYQYLEDDDDEDLKKDNATPENPIKKVIAILILGMFTANADGSLVLATHSTIASEFNNLEASSWLMTSFALAGASFQSISGQLSDIYGRRPILALSYTLFALGCALVGAGQAMWHLVLGRAISGAGGSAMGVVAALLISGM</sequence>
<dbReference type="PROSITE" id="PS50850">
    <property type="entry name" value="MFS"/>
    <property type="match status" value="1"/>
</dbReference>
<keyword evidence="9" id="KW-1185">Reference proteome</keyword>
<dbReference type="PANTHER" id="PTHR23501:SF33">
    <property type="entry name" value="MAJOR FACILITATOR SUPERFAMILY (MFS) PROFILE DOMAIN-CONTAINING PROTEIN"/>
    <property type="match status" value="1"/>
</dbReference>
<dbReference type="SUPFAM" id="SSF103473">
    <property type="entry name" value="MFS general substrate transporter"/>
    <property type="match status" value="1"/>
</dbReference>
<feature type="region of interest" description="Disordered" evidence="5">
    <location>
        <begin position="1"/>
        <end position="29"/>
    </location>
</feature>
<gene>
    <name evidence="8" type="ORF">jhhlp_004937</name>
</gene>
<evidence type="ECO:0000256" key="2">
    <source>
        <dbReference type="ARBA" id="ARBA00022692"/>
    </source>
</evidence>
<keyword evidence="4 6" id="KW-0472">Membrane</keyword>
<dbReference type="PANTHER" id="PTHR23501">
    <property type="entry name" value="MAJOR FACILITATOR SUPERFAMILY"/>
    <property type="match status" value="1"/>
</dbReference>
<proteinExistence type="predicted"/>
<dbReference type="VEuPathDB" id="FungiDB:jhhlp_004937"/>
<evidence type="ECO:0000313" key="9">
    <source>
        <dbReference type="Proteomes" id="UP000233524"/>
    </source>
</evidence>
<dbReference type="EMBL" id="NLAX01000095">
    <property type="protein sequence ID" value="PKS08551.1"/>
    <property type="molecule type" value="Genomic_DNA"/>
</dbReference>
<dbReference type="InterPro" id="IPR036259">
    <property type="entry name" value="MFS_trans_sf"/>
</dbReference>
<evidence type="ECO:0000256" key="6">
    <source>
        <dbReference type="SAM" id="Phobius"/>
    </source>
</evidence>
<dbReference type="Pfam" id="PF07690">
    <property type="entry name" value="MFS_1"/>
    <property type="match status" value="1"/>
</dbReference>
<keyword evidence="2 6" id="KW-0812">Transmembrane</keyword>
<evidence type="ECO:0000256" key="4">
    <source>
        <dbReference type="ARBA" id="ARBA00023136"/>
    </source>
</evidence>
<accession>A0A2N3N7W8</accession>
<evidence type="ECO:0000313" key="8">
    <source>
        <dbReference type="EMBL" id="PKS08551.1"/>
    </source>
</evidence>
<evidence type="ECO:0000256" key="3">
    <source>
        <dbReference type="ARBA" id="ARBA00022989"/>
    </source>
</evidence>
<dbReference type="PROSITE" id="PS00216">
    <property type="entry name" value="SUGAR_TRANSPORT_1"/>
    <property type="match status" value="1"/>
</dbReference>
<comment type="subcellular location">
    <subcellularLocation>
        <location evidence="1">Membrane</location>
        <topology evidence="1">Multi-pass membrane protein</topology>
    </subcellularLocation>
</comment>
<dbReference type="OrthoDB" id="6770063at2759"/>
<keyword evidence="3 6" id="KW-1133">Transmembrane helix</keyword>
<dbReference type="Gene3D" id="1.20.1250.20">
    <property type="entry name" value="MFS general substrate transporter like domains"/>
    <property type="match status" value="1"/>
</dbReference>
<reference evidence="8 9" key="1">
    <citation type="journal article" date="2017" name="G3 (Bethesda)">
        <title>First Draft Genome Sequence of the Pathogenic Fungus Lomentospora prolificans (Formerly Scedosporium prolificans).</title>
        <authorList>
            <person name="Luo R."/>
            <person name="Zimin A."/>
            <person name="Workman R."/>
            <person name="Fan Y."/>
            <person name="Pertea G."/>
            <person name="Grossman N."/>
            <person name="Wear M.P."/>
            <person name="Jia B."/>
            <person name="Miller H."/>
            <person name="Casadevall A."/>
            <person name="Timp W."/>
            <person name="Zhang S.X."/>
            <person name="Salzberg S.L."/>
        </authorList>
    </citation>
    <scope>NUCLEOTIDE SEQUENCE [LARGE SCALE GENOMIC DNA]</scope>
    <source>
        <strain evidence="8 9">JHH-5317</strain>
    </source>
</reference>
<dbReference type="InParanoid" id="A0A2N3N7W8"/>
<comment type="caution">
    <text evidence="8">The sequence shown here is derived from an EMBL/GenBank/DDBJ whole genome shotgun (WGS) entry which is preliminary data.</text>
</comment>
<name>A0A2N3N7W8_9PEZI</name>
<dbReference type="InterPro" id="IPR020846">
    <property type="entry name" value="MFS_dom"/>
</dbReference>
<feature type="domain" description="Major facilitator superfamily (MFS) profile" evidence="7">
    <location>
        <begin position="110"/>
        <end position="224"/>
    </location>
</feature>
<feature type="transmembrane region" description="Helical" evidence="6">
    <location>
        <begin position="175"/>
        <end position="197"/>
    </location>
</feature>
<evidence type="ECO:0000256" key="5">
    <source>
        <dbReference type="SAM" id="MobiDB-lite"/>
    </source>
</evidence>